<dbReference type="PROSITE" id="PS51007">
    <property type="entry name" value="CYTC"/>
    <property type="match status" value="1"/>
</dbReference>
<dbReference type="GO" id="GO:0020037">
    <property type="term" value="F:heme binding"/>
    <property type="evidence" value="ECO:0007669"/>
    <property type="project" value="InterPro"/>
</dbReference>
<dbReference type="PANTHER" id="PTHR40942:SF4">
    <property type="entry name" value="CYTOCHROME C5"/>
    <property type="match status" value="1"/>
</dbReference>
<evidence type="ECO:0000313" key="9">
    <source>
        <dbReference type="EMBL" id="KEA65033.1"/>
    </source>
</evidence>
<sequence>MKKAMILAAAAALLVPAAAMADRTGEELYNTKCSVCHAAGIAGAPVLGDAAAWAPRAEKGIDGLLATAKSGLNAMPPMGTCMDCSDDELKGAIQYMLDHSK</sequence>
<evidence type="ECO:0000259" key="8">
    <source>
        <dbReference type="PROSITE" id="PS51007"/>
    </source>
</evidence>
<dbReference type="GO" id="GO:0005506">
    <property type="term" value="F:iron ion binding"/>
    <property type="evidence" value="ECO:0007669"/>
    <property type="project" value="InterPro"/>
</dbReference>
<keyword evidence="7" id="KW-0732">Signal</keyword>
<feature type="domain" description="Cytochrome c" evidence="8">
    <location>
        <begin position="20"/>
        <end position="100"/>
    </location>
</feature>
<dbReference type="InterPro" id="IPR009056">
    <property type="entry name" value="Cyt_c-like_dom"/>
</dbReference>
<dbReference type="Pfam" id="PF13442">
    <property type="entry name" value="Cytochrome_CBB3"/>
    <property type="match status" value="1"/>
</dbReference>
<keyword evidence="5 6" id="KW-0408">Iron</keyword>
<evidence type="ECO:0000256" key="5">
    <source>
        <dbReference type="ARBA" id="ARBA00023004"/>
    </source>
</evidence>
<name>A0A081G2M8_9GAMM</name>
<keyword evidence="2 6" id="KW-0349">Heme</keyword>
<dbReference type="OrthoDB" id="9814708at2"/>
<evidence type="ECO:0000256" key="1">
    <source>
        <dbReference type="ARBA" id="ARBA00022448"/>
    </source>
</evidence>
<dbReference type="eggNOG" id="COG3245">
    <property type="taxonomic scope" value="Bacteria"/>
</dbReference>
<dbReference type="STRING" id="1232683.ADIMK_0735"/>
<keyword evidence="10" id="KW-1185">Reference proteome</keyword>
<accession>A0A081G2M8</accession>
<evidence type="ECO:0000256" key="7">
    <source>
        <dbReference type="SAM" id="SignalP"/>
    </source>
</evidence>
<dbReference type="AlphaFoldDB" id="A0A081G2M8"/>
<dbReference type="Gene3D" id="1.10.760.10">
    <property type="entry name" value="Cytochrome c-like domain"/>
    <property type="match status" value="1"/>
</dbReference>
<protein>
    <submittedName>
        <fullName evidence="9">Cytochrome c5</fullName>
    </submittedName>
</protein>
<dbReference type="PANTHER" id="PTHR40942">
    <property type="match status" value="1"/>
</dbReference>
<dbReference type="PATRIC" id="fig|1232683.4.peg.727"/>
<dbReference type="EMBL" id="JMQN01000013">
    <property type="protein sequence ID" value="KEA65033.1"/>
    <property type="molecule type" value="Genomic_DNA"/>
</dbReference>
<keyword evidence="1" id="KW-0813">Transport</keyword>
<evidence type="ECO:0000256" key="4">
    <source>
        <dbReference type="ARBA" id="ARBA00022982"/>
    </source>
</evidence>
<keyword evidence="3 6" id="KW-0479">Metal-binding</keyword>
<evidence type="ECO:0000256" key="2">
    <source>
        <dbReference type="ARBA" id="ARBA00022617"/>
    </source>
</evidence>
<keyword evidence="4" id="KW-0249">Electron transport</keyword>
<evidence type="ECO:0000313" key="10">
    <source>
        <dbReference type="Proteomes" id="UP000028252"/>
    </source>
</evidence>
<comment type="caution">
    <text evidence="9">The sequence shown here is derived from an EMBL/GenBank/DDBJ whole genome shotgun (WGS) entry which is preliminary data.</text>
</comment>
<feature type="signal peptide" evidence="7">
    <location>
        <begin position="1"/>
        <end position="21"/>
    </location>
</feature>
<dbReference type="GO" id="GO:0009055">
    <property type="term" value="F:electron transfer activity"/>
    <property type="evidence" value="ECO:0007669"/>
    <property type="project" value="InterPro"/>
</dbReference>
<dbReference type="InterPro" id="IPR002323">
    <property type="entry name" value="Cyt_CIE"/>
</dbReference>
<proteinExistence type="predicted"/>
<dbReference type="InterPro" id="IPR036909">
    <property type="entry name" value="Cyt_c-like_dom_sf"/>
</dbReference>
<dbReference type="Proteomes" id="UP000028252">
    <property type="component" value="Unassembled WGS sequence"/>
</dbReference>
<dbReference type="SUPFAM" id="SSF46626">
    <property type="entry name" value="Cytochrome c"/>
    <property type="match status" value="1"/>
</dbReference>
<organism evidence="9 10">
    <name type="scientific">Marinobacterium lacunae</name>
    <dbReference type="NCBI Taxonomy" id="1232683"/>
    <lineage>
        <taxon>Bacteria</taxon>
        <taxon>Pseudomonadati</taxon>
        <taxon>Pseudomonadota</taxon>
        <taxon>Gammaproteobacteria</taxon>
        <taxon>Oceanospirillales</taxon>
        <taxon>Oceanospirillaceae</taxon>
        <taxon>Marinobacterium</taxon>
    </lineage>
</organism>
<dbReference type="RefSeq" id="WP_036183752.1">
    <property type="nucleotide sequence ID" value="NZ_JMQN01000013.1"/>
</dbReference>
<reference evidence="9 10" key="1">
    <citation type="submission" date="2014-04" db="EMBL/GenBank/DDBJ databases">
        <title>Marinobacterium kochiensis sp. nov., isolated from sediment sample collected from Kochi backwaters in Kerala, India.</title>
        <authorList>
            <person name="Singh A."/>
            <person name="Pinnaka A.K."/>
        </authorList>
    </citation>
    <scope>NUCLEOTIDE SEQUENCE [LARGE SCALE GENOMIC DNA]</scope>
    <source>
        <strain evidence="9 10">AK27</strain>
    </source>
</reference>
<evidence type="ECO:0000256" key="3">
    <source>
        <dbReference type="ARBA" id="ARBA00022723"/>
    </source>
</evidence>
<evidence type="ECO:0000256" key="6">
    <source>
        <dbReference type="PROSITE-ProRule" id="PRU00433"/>
    </source>
</evidence>
<feature type="chain" id="PRO_5001757511" evidence="7">
    <location>
        <begin position="22"/>
        <end position="101"/>
    </location>
</feature>
<gene>
    <name evidence="9" type="ORF">ADIMK_0735</name>
</gene>
<dbReference type="PRINTS" id="PR00607">
    <property type="entry name" value="CYTCHROMECIE"/>
</dbReference>